<feature type="compositionally biased region" description="Basic residues" evidence="1">
    <location>
        <begin position="134"/>
        <end position="155"/>
    </location>
</feature>
<organism evidence="2">
    <name type="scientific">Mimivirus LCMiAC01</name>
    <dbReference type="NCBI Taxonomy" id="2506608"/>
    <lineage>
        <taxon>Viruses</taxon>
        <taxon>Varidnaviria</taxon>
        <taxon>Bamfordvirae</taxon>
        <taxon>Nucleocytoviricota</taxon>
        <taxon>Megaviricetes</taxon>
        <taxon>Imitervirales</taxon>
        <taxon>Mimiviridae</taxon>
        <taxon>Klosneuvirinae</taxon>
    </lineage>
</organism>
<name>A0A481Z056_9VIRU</name>
<feature type="region of interest" description="Disordered" evidence="1">
    <location>
        <begin position="122"/>
        <end position="168"/>
    </location>
</feature>
<evidence type="ECO:0000256" key="1">
    <source>
        <dbReference type="SAM" id="MobiDB-lite"/>
    </source>
</evidence>
<dbReference type="Pfam" id="PF19150">
    <property type="entry name" value="DUF5832"/>
    <property type="match status" value="1"/>
</dbReference>
<feature type="compositionally biased region" description="Basic and acidic residues" evidence="1">
    <location>
        <begin position="122"/>
        <end position="133"/>
    </location>
</feature>
<proteinExistence type="predicted"/>
<gene>
    <name evidence="2" type="ORF">LCMiAC01_05650</name>
</gene>
<dbReference type="InterPro" id="IPR043872">
    <property type="entry name" value="DUF5832"/>
</dbReference>
<sequence length="215" mass="25484">MSSKTKKIDYLSEDPILPLQLFVCLSFLSPEGIRNCSIRGVKIRGAYATLEEAKRRAKELQSIDPDFHVFVGEMGKWLPWDPEPNSIEDQEYSEKELNKLMKKYKQNREKAKKMEYQRKHDKINKALKEEEMKKRKRKRNKKKAKKKLPKNIKKKLQNELANKKSSTKEIVAEKKMHDIAKEAKEIMEGEQNINEIDAKINRIKNLYEKHMKLQK</sequence>
<dbReference type="EMBL" id="MK500403">
    <property type="protein sequence ID" value="QBK88883.1"/>
    <property type="molecule type" value="Genomic_DNA"/>
</dbReference>
<protein>
    <submittedName>
        <fullName evidence="2">Uncharacterized protein</fullName>
    </submittedName>
</protein>
<accession>A0A481Z056</accession>
<reference evidence="2" key="1">
    <citation type="journal article" date="2019" name="MBio">
        <title>Virus Genomes from Deep Sea Sediments Expand the Ocean Megavirome and Support Independent Origins of Viral Gigantism.</title>
        <authorList>
            <person name="Backstrom D."/>
            <person name="Yutin N."/>
            <person name="Jorgensen S.L."/>
            <person name="Dharamshi J."/>
            <person name="Homa F."/>
            <person name="Zaremba-Niedwiedzka K."/>
            <person name="Spang A."/>
            <person name="Wolf Y.I."/>
            <person name="Koonin E.V."/>
            <person name="Ettema T.J."/>
        </authorList>
    </citation>
    <scope>NUCLEOTIDE SEQUENCE</scope>
</reference>
<evidence type="ECO:0000313" key="2">
    <source>
        <dbReference type="EMBL" id="QBK88883.1"/>
    </source>
</evidence>